<dbReference type="InterPro" id="IPR038071">
    <property type="entry name" value="UROD/MetE-like_sf"/>
</dbReference>
<reference evidence="2 3" key="1">
    <citation type="journal article" date="2017" name="ISME J.">
        <title>Energy and carbon metabolisms in a deep terrestrial subsurface fluid microbial community.</title>
        <authorList>
            <person name="Momper L."/>
            <person name="Jungbluth S.P."/>
            <person name="Lee M.D."/>
            <person name="Amend J.P."/>
        </authorList>
    </citation>
    <scope>NUCLEOTIDE SEQUENCE [LARGE SCALE GENOMIC DNA]</scope>
    <source>
        <strain evidence="2">SURF_5</strain>
    </source>
</reference>
<protein>
    <recommendedName>
        <fullName evidence="1">Uroporphyrinogen decarboxylase (URO-D) domain-containing protein</fullName>
    </recommendedName>
</protein>
<proteinExistence type="predicted"/>
<feature type="domain" description="Uroporphyrinogen decarboxylase (URO-D)" evidence="1">
    <location>
        <begin position="211"/>
        <end position="359"/>
    </location>
</feature>
<dbReference type="Gene3D" id="3.20.20.210">
    <property type="match status" value="1"/>
</dbReference>
<dbReference type="Pfam" id="PF01208">
    <property type="entry name" value="URO-D"/>
    <property type="match status" value="1"/>
</dbReference>
<comment type="caution">
    <text evidence="2">The sequence shown here is derived from an EMBL/GenBank/DDBJ whole genome shotgun (WGS) entry which is preliminary data.</text>
</comment>
<dbReference type="GO" id="GO:0006779">
    <property type="term" value="P:porphyrin-containing compound biosynthetic process"/>
    <property type="evidence" value="ECO:0007669"/>
    <property type="project" value="InterPro"/>
</dbReference>
<dbReference type="AlphaFoldDB" id="A0A3A4NMY1"/>
<gene>
    <name evidence="2" type="ORF">C4520_18025</name>
</gene>
<dbReference type="InterPro" id="IPR000257">
    <property type="entry name" value="Uroporphyrinogen_deCOase"/>
</dbReference>
<evidence type="ECO:0000259" key="1">
    <source>
        <dbReference type="Pfam" id="PF01208"/>
    </source>
</evidence>
<evidence type="ECO:0000313" key="2">
    <source>
        <dbReference type="EMBL" id="RJP16681.1"/>
    </source>
</evidence>
<name>A0A3A4NMY1_ABYX5</name>
<dbReference type="PANTHER" id="PTHR47099:SF1">
    <property type="entry name" value="METHYLCOBAMIDE:COM METHYLTRANSFERASE MTBA"/>
    <property type="match status" value="1"/>
</dbReference>
<dbReference type="GO" id="GO:0004853">
    <property type="term" value="F:uroporphyrinogen decarboxylase activity"/>
    <property type="evidence" value="ECO:0007669"/>
    <property type="project" value="InterPro"/>
</dbReference>
<dbReference type="PANTHER" id="PTHR47099">
    <property type="entry name" value="METHYLCOBAMIDE:COM METHYLTRANSFERASE MTBA"/>
    <property type="match status" value="1"/>
</dbReference>
<sequence length="361" mass="40993">MNSAERIAAAVALQETDRVPVSPFLIYHFAAITGTPMKDFVWDTDACHRSALQAFEFYDGLFDTINLAPMRFGFTCTAPILFSSLYYDWRFPEDGAPQMFESVQDGPDVYDLVSNNGFSIIRTYKRIPRWEVIKTMTIHLHKHLRWMKRWRRKMDVVPWQEAISYLPAELLLFRRGVEGFIDLIDRPEKIADINERHNKTIIRSTLRLARLLDARNICLPSLKFSSSMVSPKIFEKLAWPWLKEQVLAYSAAGYLVILHLDGDWGPLLEYFTELPKASAVVELDITDMARAKRVLGGKLCIKGNVDPALLAFGSPGEVEFECKRLIETCAPGGGFILSSGCEAPPNSRPENIRAMLNSVLE</sequence>
<dbReference type="EMBL" id="QZKU01000124">
    <property type="protein sequence ID" value="RJP16681.1"/>
    <property type="molecule type" value="Genomic_DNA"/>
</dbReference>
<dbReference type="Proteomes" id="UP000265882">
    <property type="component" value="Unassembled WGS sequence"/>
</dbReference>
<organism evidence="2 3">
    <name type="scientific">Abyssobacteria bacterium (strain SURF_5)</name>
    <dbReference type="NCBI Taxonomy" id="2093360"/>
    <lineage>
        <taxon>Bacteria</taxon>
        <taxon>Pseudomonadati</taxon>
        <taxon>Candidatus Hydrogenedentota</taxon>
        <taxon>Candidatus Abyssobacteria</taxon>
    </lineage>
</organism>
<accession>A0A3A4NMY1</accession>
<dbReference type="InterPro" id="IPR052024">
    <property type="entry name" value="Methanogen_methyltrans"/>
</dbReference>
<evidence type="ECO:0000313" key="3">
    <source>
        <dbReference type="Proteomes" id="UP000265882"/>
    </source>
</evidence>
<dbReference type="SUPFAM" id="SSF51726">
    <property type="entry name" value="UROD/MetE-like"/>
    <property type="match status" value="1"/>
</dbReference>